<dbReference type="InterPro" id="IPR003439">
    <property type="entry name" value="ABC_transporter-like_ATP-bd"/>
</dbReference>
<keyword evidence="3 10" id="KW-0812">Transmembrane</keyword>
<name>A0A9X1QTX2_9CORY</name>
<dbReference type="Pfam" id="PF00664">
    <property type="entry name" value="ABC_membrane"/>
    <property type="match status" value="1"/>
</dbReference>
<keyword evidence="8 10" id="KW-0472">Membrane</keyword>
<protein>
    <submittedName>
        <fullName evidence="13">ABC transporter ATP-binding protein/permease</fullName>
    </submittedName>
</protein>
<dbReference type="InterPro" id="IPR027417">
    <property type="entry name" value="P-loop_NTPase"/>
</dbReference>
<dbReference type="InterPro" id="IPR011527">
    <property type="entry name" value="ABC1_TM_dom"/>
</dbReference>
<feature type="transmembrane region" description="Helical" evidence="10">
    <location>
        <begin position="240"/>
        <end position="259"/>
    </location>
</feature>
<dbReference type="AlphaFoldDB" id="A0A9X1QTX2"/>
<dbReference type="PROSITE" id="PS00211">
    <property type="entry name" value="ABC_TRANSPORTER_1"/>
    <property type="match status" value="1"/>
</dbReference>
<feature type="transmembrane region" description="Helical" evidence="10">
    <location>
        <begin position="153"/>
        <end position="172"/>
    </location>
</feature>
<organism evidence="13 14">
    <name type="scientific">Corynebacterium uropygiale</name>
    <dbReference type="NCBI Taxonomy" id="1775911"/>
    <lineage>
        <taxon>Bacteria</taxon>
        <taxon>Bacillati</taxon>
        <taxon>Actinomycetota</taxon>
        <taxon>Actinomycetes</taxon>
        <taxon>Mycobacteriales</taxon>
        <taxon>Corynebacteriaceae</taxon>
        <taxon>Corynebacterium</taxon>
    </lineage>
</organism>
<dbReference type="GO" id="GO:0140359">
    <property type="term" value="F:ABC-type transporter activity"/>
    <property type="evidence" value="ECO:0007669"/>
    <property type="project" value="InterPro"/>
</dbReference>
<comment type="caution">
    <text evidence="13">The sequence shown here is derived from an EMBL/GenBank/DDBJ whole genome shotgun (WGS) entry which is preliminary data.</text>
</comment>
<keyword evidence="2" id="KW-0997">Cell inner membrane</keyword>
<feature type="transmembrane region" description="Helical" evidence="10">
    <location>
        <begin position="265"/>
        <end position="289"/>
    </location>
</feature>
<comment type="similarity">
    <text evidence="9">Belongs to the ABC transporter superfamily. Siderophore-Fe(3+) uptake transporter (SIUT) (TC 3.A.1.21) family.</text>
</comment>
<evidence type="ECO:0000256" key="10">
    <source>
        <dbReference type="SAM" id="Phobius"/>
    </source>
</evidence>
<dbReference type="PANTHER" id="PTHR24221">
    <property type="entry name" value="ATP-BINDING CASSETTE SUB-FAMILY B"/>
    <property type="match status" value="1"/>
</dbReference>
<dbReference type="PANTHER" id="PTHR24221:SF654">
    <property type="entry name" value="ATP-BINDING CASSETTE SUB-FAMILY B MEMBER 6"/>
    <property type="match status" value="1"/>
</dbReference>
<dbReference type="GO" id="GO:0016887">
    <property type="term" value="F:ATP hydrolysis activity"/>
    <property type="evidence" value="ECO:0007669"/>
    <property type="project" value="InterPro"/>
</dbReference>
<evidence type="ECO:0000256" key="4">
    <source>
        <dbReference type="ARBA" id="ARBA00022741"/>
    </source>
</evidence>
<evidence type="ECO:0000259" key="12">
    <source>
        <dbReference type="PROSITE" id="PS50929"/>
    </source>
</evidence>
<dbReference type="Gene3D" id="3.40.50.300">
    <property type="entry name" value="P-loop containing nucleotide triphosphate hydrolases"/>
    <property type="match status" value="1"/>
</dbReference>
<dbReference type="InterPro" id="IPR036640">
    <property type="entry name" value="ABC1_TM_sf"/>
</dbReference>
<dbReference type="SUPFAM" id="SSF52540">
    <property type="entry name" value="P-loop containing nucleoside triphosphate hydrolases"/>
    <property type="match status" value="1"/>
</dbReference>
<keyword evidence="6" id="KW-1278">Translocase</keyword>
<dbReference type="Gene3D" id="1.20.1560.10">
    <property type="entry name" value="ABC transporter type 1, transmembrane domain"/>
    <property type="match status" value="1"/>
</dbReference>
<sequence>MREYFEVLRGSRGLFVCTVIANICNLVAVAASAAVSSVIVGRAVTGADPDLGRWGWILAFCVVASGLSTWWEMYVAHDLAYRVLAELRATLFRHLTRILPSRKLARNSSDTVTTAVGDIEQLEWFFAHIIAQLIGVSVATLSGLIVLGLMVPGVILIMLLGIVAILLVPWAVHRWSRRQASEQREELGALGTDIVDLVDGLPDLIHAGALDHALHDVNQHTAQLSGQRIRSAVREGVETALSTTIISVISIGSLILVSLSDVDRAFAPVVLGLCGATLSAPALLSSVLIHAGAVREASDRVLSVLRTAPEVSDPAEPAALGEGGLEFRDVSFEWEEGTPVLQGLSFQVEAGEILALVGPSGVGKSTVVALTQRFYDPAHGEVRLAGNNLRDYTEDQLRELVCVVPQEVQTFAGTVADNLRLSRPDASDADMTAALEAVGLGDFPLDRVLWSRTKGLSGGQRTRLGVARALLREPRILVLDETSAHLDTATEASLLDLVRRQVAQHKMGVLLVTHRESTKAIADRVVELHPVR</sequence>
<keyword evidence="2" id="KW-1003">Cell membrane</keyword>
<dbReference type="PROSITE" id="PS50893">
    <property type="entry name" value="ABC_TRANSPORTER_2"/>
    <property type="match status" value="1"/>
</dbReference>
<evidence type="ECO:0000256" key="6">
    <source>
        <dbReference type="ARBA" id="ARBA00022967"/>
    </source>
</evidence>
<feature type="domain" description="ABC transmembrane type-1" evidence="12">
    <location>
        <begin position="26"/>
        <end position="256"/>
    </location>
</feature>
<evidence type="ECO:0000256" key="8">
    <source>
        <dbReference type="ARBA" id="ARBA00023136"/>
    </source>
</evidence>
<evidence type="ECO:0000259" key="11">
    <source>
        <dbReference type="PROSITE" id="PS50893"/>
    </source>
</evidence>
<keyword evidence="5 13" id="KW-0067">ATP-binding</keyword>
<reference evidence="13" key="1">
    <citation type="submission" date="2022-01" db="EMBL/GenBank/DDBJ databases">
        <title>Corynebacterium sp. nov isolated from isolated from the feces of the greater white-fronted geese (Anser albifrons) at Poyang Lake, PR China.</title>
        <authorList>
            <person name="Liu Q."/>
        </authorList>
    </citation>
    <scope>NUCLEOTIDE SEQUENCE</scope>
    <source>
        <strain evidence="13">JCM 32435</strain>
    </source>
</reference>
<dbReference type="Pfam" id="PF00005">
    <property type="entry name" value="ABC_tran"/>
    <property type="match status" value="1"/>
</dbReference>
<proteinExistence type="inferred from homology"/>
<dbReference type="SUPFAM" id="SSF90123">
    <property type="entry name" value="ABC transporter transmembrane region"/>
    <property type="match status" value="1"/>
</dbReference>
<feature type="transmembrane region" description="Helical" evidence="10">
    <location>
        <begin position="54"/>
        <end position="74"/>
    </location>
</feature>
<dbReference type="RefSeq" id="WP_236120096.1">
    <property type="nucleotide sequence ID" value="NZ_JAKGSI010000007.1"/>
</dbReference>
<dbReference type="InterPro" id="IPR017871">
    <property type="entry name" value="ABC_transporter-like_CS"/>
</dbReference>
<dbReference type="GO" id="GO:0005524">
    <property type="term" value="F:ATP binding"/>
    <property type="evidence" value="ECO:0007669"/>
    <property type="project" value="UniProtKB-KW"/>
</dbReference>
<feature type="transmembrane region" description="Helical" evidence="10">
    <location>
        <begin position="125"/>
        <end position="147"/>
    </location>
</feature>
<evidence type="ECO:0000256" key="9">
    <source>
        <dbReference type="ARBA" id="ARBA00023455"/>
    </source>
</evidence>
<feature type="transmembrane region" description="Helical" evidence="10">
    <location>
        <begin position="12"/>
        <end position="34"/>
    </location>
</feature>
<dbReference type="SMART" id="SM00382">
    <property type="entry name" value="AAA"/>
    <property type="match status" value="1"/>
</dbReference>
<comment type="subcellular location">
    <subcellularLocation>
        <location evidence="1">Cell inner membrane</location>
        <topology evidence="1">Multi-pass membrane protein</topology>
    </subcellularLocation>
</comment>
<keyword evidence="7 10" id="KW-1133">Transmembrane helix</keyword>
<evidence type="ECO:0000313" key="13">
    <source>
        <dbReference type="EMBL" id="MCF4007763.1"/>
    </source>
</evidence>
<evidence type="ECO:0000256" key="2">
    <source>
        <dbReference type="ARBA" id="ARBA00022519"/>
    </source>
</evidence>
<gene>
    <name evidence="13" type="ORF">L1O03_11365</name>
</gene>
<accession>A0A9X1QTX2</accession>
<dbReference type="PROSITE" id="PS50929">
    <property type="entry name" value="ABC_TM1F"/>
    <property type="match status" value="1"/>
</dbReference>
<dbReference type="InterPro" id="IPR003593">
    <property type="entry name" value="AAA+_ATPase"/>
</dbReference>
<dbReference type="GO" id="GO:0005886">
    <property type="term" value="C:plasma membrane"/>
    <property type="evidence" value="ECO:0007669"/>
    <property type="project" value="UniProtKB-SubCell"/>
</dbReference>
<evidence type="ECO:0000313" key="14">
    <source>
        <dbReference type="Proteomes" id="UP001139336"/>
    </source>
</evidence>
<evidence type="ECO:0000256" key="7">
    <source>
        <dbReference type="ARBA" id="ARBA00022989"/>
    </source>
</evidence>
<feature type="domain" description="ABC transporter" evidence="11">
    <location>
        <begin position="325"/>
        <end position="531"/>
    </location>
</feature>
<evidence type="ECO:0000256" key="1">
    <source>
        <dbReference type="ARBA" id="ARBA00004429"/>
    </source>
</evidence>
<evidence type="ECO:0000256" key="5">
    <source>
        <dbReference type="ARBA" id="ARBA00022840"/>
    </source>
</evidence>
<dbReference type="InterPro" id="IPR039421">
    <property type="entry name" value="Type_1_exporter"/>
</dbReference>
<dbReference type="EMBL" id="JAKGSI010000007">
    <property type="protein sequence ID" value="MCF4007763.1"/>
    <property type="molecule type" value="Genomic_DNA"/>
</dbReference>
<evidence type="ECO:0000256" key="3">
    <source>
        <dbReference type="ARBA" id="ARBA00022692"/>
    </source>
</evidence>
<dbReference type="Proteomes" id="UP001139336">
    <property type="component" value="Unassembled WGS sequence"/>
</dbReference>
<keyword evidence="4" id="KW-0547">Nucleotide-binding</keyword>
<keyword evidence="14" id="KW-1185">Reference proteome</keyword>